<evidence type="ECO:0000256" key="1">
    <source>
        <dbReference type="SAM" id="Phobius"/>
    </source>
</evidence>
<sequence length="199" mass="22811">MPQKKNGKINSWKWLFLILLAMVLGTSIVVISRLQSKREDLTKLVPTNSEDAKVGRFETNKEQLNATIAEYLKEYQTDTFQYKVYLTSQLAIFEGDYQLLGMDIPLYIYFFPSRLEDGSISLAVQEISAGTLSLPKGEVLTYLQKNYKLPDIVKIDAENATIQIQLPAIENKFGLYGKVNTIDLYNDQIVIDIYRKVQR</sequence>
<keyword evidence="1" id="KW-0472">Membrane</keyword>
<name>A0A4Q8L2N2_9STRE</name>
<dbReference type="Proteomes" id="UP000291525">
    <property type="component" value="Unassembled WGS sequence"/>
</dbReference>
<organism evidence="2 3">
    <name type="scientific">Streptococcus parasuis</name>
    <dbReference type="NCBI Taxonomy" id="1501662"/>
    <lineage>
        <taxon>Bacteria</taxon>
        <taxon>Bacillati</taxon>
        <taxon>Bacillota</taxon>
        <taxon>Bacilli</taxon>
        <taxon>Lactobacillales</taxon>
        <taxon>Streptococcaceae</taxon>
        <taxon>Streptococcus</taxon>
    </lineage>
</organism>
<dbReference type="EMBL" id="SHGT01000008">
    <property type="protein sequence ID" value="TAA14470.1"/>
    <property type="molecule type" value="Genomic_DNA"/>
</dbReference>
<evidence type="ECO:0000313" key="2">
    <source>
        <dbReference type="EMBL" id="TAA14470.1"/>
    </source>
</evidence>
<gene>
    <name evidence="2" type="ORF">EXW74_02420</name>
</gene>
<evidence type="ECO:0000313" key="3">
    <source>
        <dbReference type="Proteomes" id="UP000291525"/>
    </source>
</evidence>
<reference evidence="2 3" key="1">
    <citation type="submission" date="2019-02" db="EMBL/GenBank/DDBJ databases">
        <title>First genome of the species Streptococcus parasuis.</title>
        <authorList>
            <person name="Stevens M.J.A."/>
            <person name="Stephan R."/>
        </authorList>
    </citation>
    <scope>NUCLEOTIDE SEQUENCE [LARGE SCALE GENOMIC DNA]</scope>
    <source>
        <strain evidence="2 3">4253</strain>
    </source>
</reference>
<dbReference type="AlphaFoldDB" id="A0A4Q8L2N2"/>
<keyword evidence="1" id="KW-1133">Transmembrane helix</keyword>
<dbReference type="Pfam" id="PF09911">
    <property type="entry name" value="DUF2140"/>
    <property type="match status" value="1"/>
</dbReference>
<proteinExistence type="predicted"/>
<accession>A0A4Q8L2N2</accession>
<dbReference type="OrthoDB" id="2241695at2"/>
<comment type="caution">
    <text evidence="2">The sequence shown here is derived from an EMBL/GenBank/DDBJ whole genome shotgun (WGS) entry which is preliminary data.</text>
</comment>
<dbReference type="InterPro" id="IPR018672">
    <property type="entry name" value="DUF2140"/>
</dbReference>
<feature type="transmembrane region" description="Helical" evidence="1">
    <location>
        <begin position="12"/>
        <end position="31"/>
    </location>
</feature>
<protein>
    <submittedName>
        <fullName evidence="2">DUF2140 family protein</fullName>
    </submittedName>
</protein>
<keyword evidence="1" id="KW-0812">Transmembrane</keyword>